<comment type="similarity">
    <text evidence="2 11">Belongs to the fatty acid desaturase type 1 family.</text>
</comment>
<keyword evidence="10 11" id="KW-0275">Fatty acid biosynthesis</keyword>
<feature type="transmembrane region" description="Helical" evidence="12">
    <location>
        <begin position="97"/>
        <end position="119"/>
    </location>
</feature>
<dbReference type="AlphaFoldDB" id="A0A0G4FXU2"/>
<sequence length="355" mass="40245">MSYTQQVRTTALTLEPQLKASGAVEVVPLKAKERKSKELSPVGLKKVPEGELNEHGLNDPINILTKHLFSHPIAVLVGFGIVSLLPSVPRPGVAELLTMYLFVWFKVGVCMSILLHRFFSHRSFTASRPLTFVLACVACLAGQRSPVWWTAKHKQHHRFSDTDKDPHSPVVMGWWNAFIFWFNSQIGIKVDVAWLPPDHLTPEMVLLDKLFFVPSFLEAAVLYYSWGICATVWVGWLSSILCMIATLMFNVEFHGSETHEQLGGYAMDGTWREQAKLLVWMAPIILTFCAVHGKIHLLSFTLPLLYFLVGEHKHKHHHQHPAAVKRPGLDPWAELLLPPMKALGLIDWHHANWKK</sequence>
<dbReference type="PANTHER" id="PTHR11351">
    <property type="entry name" value="ACYL-COA DESATURASE"/>
    <property type="match status" value="1"/>
</dbReference>
<evidence type="ECO:0008006" key="14">
    <source>
        <dbReference type="Google" id="ProtNLM"/>
    </source>
</evidence>
<keyword evidence="8" id="KW-0443">Lipid metabolism</keyword>
<evidence type="ECO:0000256" key="11">
    <source>
        <dbReference type="RuleBase" id="RU000581"/>
    </source>
</evidence>
<dbReference type="GO" id="GO:0016020">
    <property type="term" value="C:membrane"/>
    <property type="evidence" value="ECO:0007669"/>
    <property type="project" value="UniProtKB-SubCell"/>
</dbReference>
<reference evidence="13" key="1">
    <citation type="submission" date="2014-11" db="EMBL/GenBank/DDBJ databases">
        <authorList>
            <person name="Otto D Thomas"/>
            <person name="Naeem Raeece"/>
        </authorList>
    </citation>
    <scope>NUCLEOTIDE SEQUENCE</scope>
</reference>
<evidence type="ECO:0000256" key="1">
    <source>
        <dbReference type="ARBA" id="ARBA00004141"/>
    </source>
</evidence>
<feature type="transmembrane region" description="Helical" evidence="12">
    <location>
        <begin position="68"/>
        <end position="85"/>
    </location>
</feature>
<comment type="cofactor">
    <cofactor evidence="11">
        <name>Fe(2+)</name>
        <dbReference type="ChEBI" id="CHEBI:29033"/>
    </cofactor>
</comment>
<organism evidence="13">
    <name type="scientific">Chromera velia CCMP2878</name>
    <dbReference type="NCBI Taxonomy" id="1169474"/>
    <lineage>
        <taxon>Eukaryota</taxon>
        <taxon>Sar</taxon>
        <taxon>Alveolata</taxon>
        <taxon>Colpodellida</taxon>
        <taxon>Chromeraceae</taxon>
        <taxon>Chromera</taxon>
    </lineage>
</organism>
<evidence type="ECO:0000256" key="8">
    <source>
        <dbReference type="ARBA" id="ARBA00023098"/>
    </source>
</evidence>
<evidence type="ECO:0000256" key="5">
    <source>
        <dbReference type="ARBA" id="ARBA00022832"/>
    </source>
</evidence>
<evidence type="ECO:0000256" key="12">
    <source>
        <dbReference type="SAM" id="Phobius"/>
    </source>
</evidence>
<keyword evidence="3 11" id="KW-0444">Lipid biosynthesis</keyword>
<evidence type="ECO:0000256" key="7">
    <source>
        <dbReference type="ARBA" id="ARBA00023002"/>
    </source>
</evidence>
<keyword evidence="6 12" id="KW-1133">Transmembrane helix</keyword>
<comment type="domain">
    <text evidence="11">The histidine box domains are involved in binding the catalytic metal ions.</text>
</comment>
<evidence type="ECO:0000256" key="10">
    <source>
        <dbReference type="ARBA" id="ARBA00023160"/>
    </source>
</evidence>
<dbReference type="PRINTS" id="PR00075">
    <property type="entry name" value="FACDDSATRASE"/>
</dbReference>
<dbReference type="PANTHER" id="PTHR11351:SF31">
    <property type="entry name" value="DESATURASE 1, ISOFORM A-RELATED"/>
    <property type="match status" value="1"/>
</dbReference>
<keyword evidence="4 11" id="KW-0812">Transmembrane</keyword>
<keyword evidence="9 12" id="KW-0472">Membrane</keyword>
<dbReference type="PhylomeDB" id="A0A0G4FXU2"/>
<proteinExistence type="inferred from homology"/>
<evidence type="ECO:0000313" key="13">
    <source>
        <dbReference type="EMBL" id="CEM20237.1"/>
    </source>
</evidence>
<keyword evidence="5" id="KW-0276">Fatty acid metabolism</keyword>
<feature type="transmembrane region" description="Helical" evidence="12">
    <location>
        <begin position="221"/>
        <end position="249"/>
    </location>
</feature>
<accession>A0A0G4FXU2</accession>
<evidence type="ECO:0000256" key="2">
    <source>
        <dbReference type="ARBA" id="ARBA00009295"/>
    </source>
</evidence>
<evidence type="ECO:0000256" key="6">
    <source>
        <dbReference type="ARBA" id="ARBA00022989"/>
    </source>
</evidence>
<protein>
    <recommendedName>
        <fullName evidence="14">Fatty acid desaturase domain-containing protein</fullName>
    </recommendedName>
</protein>
<evidence type="ECO:0000256" key="3">
    <source>
        <dbReference type="ARBA" id="ARBA00022516"/>
    </source>
</evidence>
<dbReference type="GO" id="GO:0006633">
    <property type="term" value="P:fatty acid biosynthetic process"/>
    <property type="evidence" value="ECO:0007669"/>
    <property type="project" value="UniProtKB-KW"/>
</dbReference>
<dbReference type="EMBL" id="CDMZ01000725">
    <property type="protein sequence ID" value="CEM20237.1"/>
    <property type="molecule type" value="Genomic_DNA"/>
</dbReference>
<name>A0A0G4FXU2_9ALVE</name>
<dbReference type="InterPro" id="IPR015876">
    <property type="entry name" value="Acyl-CoA_DS"/>
</dbReference>
<evidence type="ECO:0000256" key="4">
    <source>
        <dbReference type="ARBA" id="ARBA00022692"/>
    </source>
</evidence>
<keyword evidence="7 11" id="KW-0560">Oxidoreductase</keyword>
<evidence type="ECO:0000256" key="9">
    <source>
        <dbReference type="ARBA" id="ARBA00023136"/>
    </source>
</evidence>
<dbReference type="VEuPathDB" id="CryptoDB:Cvel_19323"/>
<gene>
    <name evidence="13" type="ORF">Cvel_19323</name>
</gene>
<feature type="transmembrane region" description="Helical" evidence="12">
    <location>
        <begin position="277"/>
        <end position="309"/>
    </location>
</feature>
<dbReference type="GO" id="GO:0016717">
    <property type="term" value="F:oxidoreductase activity, acting on paired donors, with oxidation of a pair of donors resulting in the reduction of molecular oxygen to two molecules of water"/>
    <property type="evidence" value="ECO:0007669"/>
    <property type="project" value="InterPro"/>
</dbReference>
<comment type="subcellular location">
    <subcellularLocation>
        <location evidence="1">Membrane</location>
        <topology evidence="1">Multi-pass membrane protein</topology>
    </subcellularLocation>
</comment>